<protein>
    <submittedName>
        <fullName evidence="1">NAD(P)-dependent glycerol-3-phosphate dehydrogenase</fullName>
    </submittedName>
</protein>
<comment type="caution">
    <text evidence="1">The sequence shown here is derived from an EMBL/GenBank/DDBJ whole genome shotgun (WGS) entry which is preliminary data.</text>
</comment>
<keyword evidence="2" id="KW-1185">Reference proteome</keyword>
<dbReference type="Proteomes" id="UP000294588">
    <property type="component" value="Unassembled WGS sequence"/>
</dbReference>
<organism evidence="1 2">
    <name type="scientific">Candidatus Syntrophosphaera thermopropionivorans</name>
    <dbReference type="NCBI Taxonomy" id="2593015"/>
    <lineage>
        <taxon>Bacteria</taxon>
        <taxon>Pseudomonadati</taxon>
        <taxon>Candidatus Cloacimonadota</taxon>
        <taxon>Candidatus Cloacimonadia</taxon>
        <taxon>Candidatus Cloacimonadales</taxon>
        <taxon>Candidatus Cloacimonadaceae</taxon>
        <taxon>Candidatus Syntrophosphaera</taxon>
    </lineage>
</organism>
<sequence>MKIAIIGGGGWGLALAKLLFGNRNDILLWEYNPDFLDKLKKTHSNPLLLPDIILPSEISFTGDFFDLVRFHPEIIILAIPTQYIRSTLQSIPEEAQKDLWNPKQLFAIVNVAKGIEEHTLLTVSEILKQILPSEVHKMICTLSGPSHAEEVARQVPTSVVIAGSDAELLQKLQLIFSNSYFRVYRNLDLIGVEMGGAVKNIIAIAAGIIAGLDYGDNTIGALLTRGLVEIQRLGVACGARSETFLGLSGLGDLVTTATSKHSRNRYVGFQIGQGRKMQDVVQSMAMIAEGVATTHSVYNLATQKNVEMPITEQVYKVLFQDKDPRQAILELMTRDLKEE</sequence>
<dbReference type="EMBL" id="SMOG01000034">
    <property type="protein sequence ID" value="TDF72470.1"/>
    <property type="molecule type" value="Genomic_DNA"/>
</dbReference>
<reference evidence="1" key="1">
    <citation type="submission" date="2019-03" db="EMBL/GenBank/DDBJ databases">
        <title>Candidatus Syntrophosphaera thermopropionivorans: a novel player in syntrophic propionate oxidation during anaerobic digestion.</title>
        <authorList>
            <person name="Dyksma S."/>
        </authorList>
    </citation>
    <scope>NUCLEOTIDE SEQUENCE</scope>
    <source>
        <strain evidence="1">W5</strain>
    </source>
</reference>
<evidence type="ECO:0000313" key="2">
    <source>
        <dbReference type="Proteomes" id="UP000294588"/>
    </source>
</evidence>
<name>A0AC61QHN5_9BACT</name>
<gene>
    <name evidence="1" type="ORF">E0946_06845</name>
</gene>
<proteinExistence type="predicted"/>
<accession>A0AC61QHN5</accession>
<evidence type="ECO:0000313" key="1">
    <source>
        <dbReference type="EMBL" id="TDF72470.1"/>
    </source>
</evidence>